<evidence type="ECO:0000313" key="11">
    <source>
        <dbReference type="EMBL" id="KAF9326340.1"/>
    </source>
</evidence>
<evidence type="ECO:0000256" key="7">
    <source>
        <dbReference type="ARBA" id="ARBA00023136"/>
    </source>
</evidence>
<name>A0A9P5VIR6_9FUNG</name>
<dbReference type="GO" id="GO:0005783">
    <property type="term" value="C:endoplasmic reticulum"/>
    <property type="evidence" value="ECO:0007669"/>
    <property type="project" value="TreeGrafter"/>
</dbReference>
<comment type="caution">
    <text evidence="11">The sequence shown here is derived from an EMBL/GenBank/DDBJ whole genome shotgun (WGS) entry which is preliminary data.</text>
</comment>
<feature type="compositionally biased region" description="Polar residues" evidence="8">
    <location>
        <begin position="52"/>
        <end position="67"/>
    </location>
</feature>
<feature type="transmembrane region" description="Helical" evidence="9">
    <location>
        <begin position="494"/>
        <end position="513"/>
    </location>
</feature>
<dbReference type="EMBL" id="JAAAUY010000796">
    <property type="protein sequence ID" value="KAF9326340.1"/>
    <property type="molecule type" value="Genomic_DNA"/>
</dbReference>
<dbReference type="GO" id="GO:0016020">
    <property type="term" value="C:membrane"/>
    <property type="evidence" value="ECO:0007669"/>
    <property type="project" value="UniProtKB-SubCell"/>
</dbReference>
<dbReference type="GO" id="GO:0015179">
    <property type="term" value="F:L-amino acid transmembrane transporter activity"/>
    <property type="evidence" value="ECO:0007669"/>
    <property type="project" value="TreeGrafter"/>
</dbReference>
<evidence type="ECO:0000256" key="4">
    <source>
        <dbReference type="ARBA" id="ARBA00022692"/>
    </source>
</evidence>
<feature type="transmembrane region" description="Helical" evidence="9">
    <location>
        <begin position="348"/>
        <end position="365"/>
    </location>
</feature>
<dbReference type="Pfam" id="PF01490">
    <property type="entry name" value="Aa_trans"/>
    <property type="match status" value="1"/>
</dbReference>
<feature type="compositionally biased region" description="Polar residues" evidence="8">
    <location>
        <begin position="94"/>
        <end position="103"/>
    </location>
</feature>
<evidence type="ECO:0000256" key="3">
    <source>
        <dbReference type="ARBA" id="ARBA00022448"/>
    </source>
</evidence>
<keyword evidence="6 9" id="KW-1133">Transmembrane helix</keyword>
<evidence type="ECO:0000256" key="6">
    <source>
        <dbReference type="ARBA" id="ARBA00022989"/>
    </source>
</evidence>
<evidence type="ECO:0000256" key="5">
    <source>
        <dbReference type="ARBA" id="ARBA00022970"/>
    </source>
</evidence>
<dbReference type="PANTHER" id="PTHR22950:SF458">
    <property type="entry name" value="SODIUM-COUPLED NEUTRAL AMINO ACID TRANSPORTER 11-RELATED"/>
    <property type="match status" value="1"/>
</dbReference>
<feature type="compositionally biased region" description="Low complexity" evidence="8">
    <location>
        <begin position="31"/>
        <end position="42"/>
    </location>
</feature>
<gene>
    <name evidence="11" type="ORF">BG006_010210</name>
</gene>
<feature type="region of interest" description="Disordered" evidence="8">
    <location>
        <begin position="1"/>
        <end position="183"/>
    </location>
</feature>
<organism evidence="11 12">
    <name type="scientific">Podila minutissima</name>
    <dbReference type="NCBI Taxonomy" id="64525"/>
    <lineage>
        <taxon>Eukaryota</taxon>
        <taxon>Fungi</taxon>
        <taxon>Fungi incertae sedis</taxon>
        <taxon>Mucoromycota</taxon>
        <taxon>Mortierellomycotina</taxon>
        <taxon>Mortierellomycetes</taxon>
        <taxon>Mortierellales</taxon>
        <taxon>Mortierellaceae</taxon>
        <taxon>Podila</taxon>
    </lineage>
</organism>
<comment type="subcellular location">
    <subcellularLocation>
        <location evidence="1">Membrane</location>
        <topology evidence="1">Multi-pass membrane protein</topology>
    </subcellularLocation>
</comment>
<feature type="domain" description="Amino acid transporter transmembrane" evidence="10">
    <location>
        <begin position="220"/>
        <end position="612"/>
    </location>
</feature>
<accession>A0A9P5VIR6</accession>
<feature type="transmembrane region" description="Helical" evidence="9">
    <location>
        <begin position="451"/>
        <end position="474"/>
    </location>
</feature>
<keyword evidence="5" id="KW-0029">Amino-acid transport</keyword>
<feature type="transmembrane region" description="Helical" evidence="9">
    <location>
        <begin position="228"/>
        <end position="247"/>
    </location>
</feature>
<keyword evidence="7 9" id="KW-0472">Membrane</keyword>
<dbReference type="Proteomes" id="UP000696485">
    <property type="component" value="Unassembled WGS sequence"/>
</dbReference>
<evidence type="ECO:0000256" key="8">
    <source>
        <dbReference type="SAM" id="MobiDB-lite"/>
    </source>
</evidence>
<comment type="similarity">
    <text evidence="2">Belongs to the amino acid/polyamine transporter 2 family.</text>
</comment>
<keyword evidence="12" id="KW-1185">Reference proteome</keyword>
<evidence type="ECO:0000259" key="10">
    <source>
        <dbReference type="Pfam" id="PF01490"/>
    </source>
</evidence>
<keyword evidence="3" id="KW-0813">Transport</keyword>
<evidence type="ECO:0000256" key="9">
    <source>
        <dbReference type="SAM" id="Phobius"/>
    </source>
</evidence>
<evidence type="ECO:0000313" key="12">
    <source>
        <dbReference type="Proteomes" id="UP000696485"/>
    </source>
</evidence>
<dbReference type="PANTHER" id="PTHR22950">
    <property type="entry name" value="AMINO ACID TRANSPORTER"/>
    <property type="match status" value="1"/>
</dbReference>
<keyword evidence="4 9" id="KW-0812">Transmembrane</keyword>
<feature type="transmembrane region" description="Helical" evidence="9">
    <location>
        <begin position="534"/>
        <end position="558"/>
    </location>
</feature>
<dbReference type="InterPro" id="IPR013057">
    <property type="entry name" value="AA_transpt_TM"/>
</dbReference>
<reference evidence="11" key="1">
    <citation type="journal article" date="2020" name="Fungal Divers.">
        <title>Resolving the Mortierellaceae phylogeny through synthesis of multi-gene phylogenetics and phylogenomics.</title>
        <authorList>
            <person name="Vandepol N."/>
            <person name="Liber J."/>
            <person name="Desiro A."/>
            <person name="Na H."/>
            <person name="Kennedy M."/>
            <person name="Barry K."/>
            <person name="Grigoriev I.V."/>
            <person name="Miller A.N."/>
            <person name="O'Donnell K."/>
            <person name="Stajich J.E."/>
            <person name="Bonito G."/>
        </authorList>
    </citation>
    <scope>NUCLEOTIDE SEQUENCE</scope>
    <source>
        <strain evidence="11">NVP1</strain>
    </source>
</reference>
<evidence type="ECO:0000256" key="2">
    <source>
        <dbReference type="ARBA" id="ARBA00008066"/>
    </source>
</evidence>
<feature type="transmembrane region" description="Helical" evidence="9">
    <location>
        <begin position="415"/>
        <end position="439"/>
    </location>
</feature>
<proteinExistence type="inferred from homology"/>
<feature type="transmembrane region" description="Helical" evidence="9">
    <location>
        <begin position="564"/>
        <end position="583"/>
    </location>
</feature>
<sequence length="628" mass="68223">MNPMDTLADESDRYRDMVASRNSTRHSQGTSSGSNNSNNNNNRCSLGDESGSDTTALQSHPSLGRTDSFTKYRRVSESNNSRPGGVGGGFDTDNVLNGSSQQRHGYGDEDESDVDLDFGFSGQDYDTSTKVPLVSYKSKSNKTRSSKAQRQQQRQGGYGRISDDSLRSGTSLSIDEDDDHHLNFGQEEEEVGMMTGNRTNRSGIGNHGHGHEVEAKLPDHGGSLFNSFLNMANSIIGAGIIGLPFAFQEAGLGMGIFLLCALTWIVDWTVGLLVHSGKLSGRNTYQDLLMFGFGKPGLIAISMFQFVFAFGAMCAYTVIVGDTLPHVLQALIPGIETWPVLGMVARRSFVITFCTVLISFPLSLYRDISKLAKTSAIAMLALVVIIIAVVIEGPRAPMEIRGDPDAVWTFARPGFFQSIGVISFAFVCHHNSFLIFGALQKPTMNRVKMVTHMSMAVSLLACLILALSGFLAFSDKTQGNILNNFPSDNFIINIARFCFGVNMFTTLPLENFVCREVIETYYFAGQPFSMKRHVIITTGLVGSSLVIALLTCDLGFVLEVTGGFSATALAFILPPLCYLKLASGPVWCKKKIPHLACLGFGVAVMILSTFFSLQHFIAPKDAASQCSM</sequence>
<feature type="transmembrane region" description="Helical" evidence="9">
    <location>
        <begin position="297"/>
        <end position="319"/>
    </location>
</feature>
<feature type="transmembrane region" description="Helical" evidence="9">
    <location>
        <begin position="253"/>
        <end position="276"/>
    </location>
</feature>
<feature type="compositionally biased region" description="Polar residues" evidence="8">
    <location>
        <begin position="20"/>
        <end position="30"/>
    </location>
</feature>
<protein>
    <recommendedName>
        <fullName evidence="10">Amino acid transporter transmembrane domain-containing protein</fullName>
    </recommendedName>
</protein>
<evidence type="ECO:0000256" key="1">
    <source>
        <dbReference type="ARBA" id="ARBA00004141"/>
    </source>
</evidence>
<dbReference type="AlphaFoldDB" id="A0A9P5VIR6"/>
<feature type="transmembrane region" description="Helical" evidence="9">
    <location>
        <begin position="595"/>
        <end position="617"/>
    </location>
</feature>
<feature type="transmembrane region" description="Helical" evidence="9">
    <location>
        <begin position="377"/>
        <end position="395"/>
    </location>
</feature>